<dbReference type="InParanoid" id="A0A6J0B349"/>
<dbReference type="OrthoDB" id="7691951at2759"/>
<reference evidence="3" key="1">
    <citation type="submission" date="2025-08" db="UniProtKB">
        <authorList>
            <consortium name="RefSeq"/>
        </authorList>
    </citation>
    <scope>IDENTIFICATION</scope>
    <source>
        <tissue evidence="3">Thorax and Abdomen</tissue>
    </source>
</reference>
<dbReference type="PANTHER" id="PTHR36159">
    <property type="entry name" value="PROTEIN CBG23766"/>
    <property type="match status" value="1"/>
</dbReference>
<accession>A0A6J0B349</accession>
<dbReference type="RefSeq" id="XP_015509504.1">
    <property type="nucleotide sequence ID" value="XM_015654018.1"/>
</dbReference>
<organism evidence="3">
    <name type="scientific">Neodiprion lecontei</name>
    <name type="common">Redheaded pine sawfly</name>
    <dbReference type="NCBI Taxonomy" id="441921"/>
    <lineage>
        <taxon>Eukaryota</taxon>
        <taxon>Metazoa</taxon>
        <taxon>Ecdysozoa</taxon>
        <taxon>Arthropoda</taxon>
        <taxon>Hexapoda</taxon>
        <taxon>Insecta</taxon>
        <taxon>Pterygota</taxon>
        <taxon>Neoptera</taxon>
        <taxon>Endopterygota</taxon>
        <taxon>Hymenoptera</taxon>
        <taxon>Tenthredinoidea</taxon>
        <taxon>Diprionidae</taxon>
        <taxon>Diprioninae</taxon>
        <taxon>Neodiprion</taxon>
    </lineage>
</organism>
<keyword evidence="2" id="KW-1185">Reference proteome</keyword>
<evidence type="ECO:0000259" key="1">
    <source>
        <dbReference type="Pfam" id="PF21738"/>
    </source>
</evidence>
<proteinExistence type="predicted"/>
<evidence type="ECO:0000313" key="3">
    <source>
        <dbReference type="RefSeq" id="XP_015509504.1"/>
    </source>
</evidence>
<gene>
    <name evidence="3" type="primary">LOC107216739</name>
</gene>
<dbReference type="GeneID" id="107216739"/>
<dbReference type="Proteomes" id="UP000829291">
    <property type="component" value="Chromosome 3"/>
</dbReference>
<name>A0A6J0B349_NEOLC</name>
<dbReference type="PANTHER" id="PTHR36159:SF1">
    <property type="entry name" value="RETROVIRUS-RELATED POL POLYPROTEIN FROM TRANSPOSON 412-LIKE PROTEIN"/>
    <property type="match status" value="1"/>
</dbReference>
<dbReference type="KEGG" id="nlo:107216739"/>
<protein>
    <submittedName>
        <fullName evidence="3">Uncharacterized protein LOC107216739</fullName>
    </submittedName>
</protein>
<feature type="domain" description="Double jelly roll-like" evidence="1">
    <location>
        <begin position="4"/>
        <end position="204"/>
    </location>
</feature>
<evidence type="ECO:0000313" key="2">
    <source>
        <dbReference type="Proteomes" id="UP000829291"/>
    </source>
</evidence>
<dbReference type="Pfam" id="PF21738">
    <property type="entry name" value="DJR-like_dom"/>
    <property type="match status" value="1"/>
</dbReference>
<dbReference type="AlphaFoldDB" id="A0A6J0B349"/>
<dbReference type="InterPro" id="IPR049512">
    <property type="entry name" value="DJR-like_dom"/>
</dbReference>
<sequence>MENFKITLNKIEELLPYIKLADKPKIQLLNYMPKDPAISMSFCSWETYVYPMLPSTTRHVWAVKISTQLEEPRYVVLGFQTARRNDLQKNASEFDHCRIRDVKLFLNSQCYPYGNLNLDISNNQYAILYDMYDQFQTAYYNKEVEPLLSKREFIDQAPLIVIGCSKQNESLKTGPVDIRLEFEASVEFPANTAAYCMILHDRIIEYSPISGTVKELV</sequence>